<dbReference type="InterPro" id="IPR008391">
    <property type="entry name" value="AXE1_dom"/>
</dbReference>
<dbReference type="Proteomes" id="UP000503278">
    <property type="component" value="Chromosome"/>
</dbReference>
<dbReference type="PANTHER" id="PTHR22946">
    <property type="entry name" value="DIENELACTONE HYDROLASE DOMAIN-CONTAINING PROTEIN-RELATED"/>
    <property type="match status" value="1"/>
</dbReference>
<dbReference type="SUPFAM" id="SSF53474">
    <property type="entry name" value="alpha/beta-Hydrolases"/>
    <property type="match status" value="1"/>
</dbReference>
<dbReference type="InterPro" id="IPR029058">
    <property type="entry name" value="AB_hydrolase_fold"/>
</dbReference>
<dbReference type="Gene3D" id="3.40.50.1820">
    <property type="entry name" value="alpha/beta hydrolase"/>
    <property type="match status" value="1"/>
</dbReference>
<accession>A0A7L5E699</accession>
<evidence type="ECO:0000259" key="2">
    <source>
        <dbReference type="Pfam" id="PF05448"/>
    </source>
</evidence>
<dbReference type="InterPro" id="IPR050261">
    <property type="entry name" value="FrsA_esterase"/>
</dbReference>
<dbReference type="EMBL" id="CP051682">
    <property type="protein sequence ID" value="QJD97294.1"/>
    <property type="molecule type" value="Genomic_DNA"/>
</dbReference>
<dbReference type="PANTHER" id="PTHR22946:SF8">
    <property type="entry name" value="ACETYL XYLAN ESTERASE DOMAIN-CONTAINING PROTEIN"/>
    <property type="match status" value="1"/>
</dbReference>
<protein>
    <submittedName>
        <fullName evidence="3">Acetylxylan esterase</fullName>
    </submittedName>
</protein>
<evidence type="ECO:0000313" key="4">
    <source>
        <dbReference type="Proteomes" id="UP000503278"/>
    </source>
</evidence>
<feature type="signal peptide" evidence="1">
    <location>
        <begin position="1"/>
        <end position="23"/>
    </location>
</feature>
<dbReference type="KEGG" id="mrob:HH214_16170"/>
<feature type="chain" id="PRO_5029820468" evidence="1">
    <location>
        <begin position="24"/>
        <end position="472"/>
    </location>
</feature>
<dbReference type="Pfam" id="PF05448">
    <property type="entry name" value="AXE1"/>
    <property type="match status" value="1"/>
</dbReference>
<keyword evidence="4" id="KW-1185">Reference proteome</keyword>
<organism evidence="3 4">
    <name type="scientific">Mucilaginibacter robiniae</name>
    <dbReference type="NCBI Taxonomy" id="2728022"/>
    <lineage>
        <taxon>Bacteria</taxon>
        <taxon>Pseudomonadati</taxon>
        <taxon>Bacteroidota</taxon>
        <taxon>Sphingobacteriia</taxon>
        <taxon>Sphingobacteriales</taxon>
        <taxon>Sphingobacteriaceae</taxon>
        <taxon>Mucilaginibacter</taxon>
    </lineage>
</organism>
<evidence type="ECO:0000313" key="3">
    <source>
        <dbReference type="EMBL" id="QJD97294.1"/>
    </source>
</evidence>
<proteinExistence type="predicted"/>
<keyword evidence="1" id="KW-0732">Signal</keyword>
<name>A0A7L5E699_9SPHI</name>
<feature type="domain" description="Acetyl xylan esterase" evidence="2">
    <location>
        <begin position="262"/>
        <end position="311"/>
    </location>
</feature>
<evidence type="ECO:0000256" key="1">
    <source>
        <dbReference type="SAM" id="SignalP"/>
    </source>
</evidence>
<dbReference type="AlphaFoldDB" id="A0A7L5E699"/>
<sequence>MRVRVDKIILFLGLLLLIGSAKAQQNNSDNEYKKPLKEVLADIESRFHVKIKYSEDMVKDRWVTYADWRIRPTVDETLATVLAPLDMKVNAEGEKTYKLKYYEYSRLTPEQGREKLAYLSSFYHDQASWEKRKAILKPCMLQALQLSPLPSKPVSKPIITNKRVMDGYSIENIAIETLPGLYVSGSLYKPIKFKGKIPVFLCPDGHFGNGRYRADEQYRCATLARMGAMAISYDLFAWGESLLQFKGQDHRRSLAMTIQALNSFRILDYLLSLKEADPNRVAITGASGGGSHTMLMTALDDRIKLSVPVVMLSSYFSGGCPCESGQPVHLCGGGTNNDEIAAMAAPRPQLVISDGGDWSTNVPDTDLPYLQKIYGYYGKQELVANAHFPKEGHDYGKSKRLAMYDFVAKYFRLNINAVKGADGKVDESKVTIEKFPAMYVFGAQGENLPANAIHGFEQLQKVFAQATQSQTK</sequence>
<dbReference type="RefSeq" id="WP_169609349.1">
    <property type="nucleotide sequence ID" value="NZ_CP051682.1"/>
</dbReference>
<gene>
    <name evidence="3" type="ORF">HH214_16170</name>
</gene>
<reference evidence="3 4" key="1">
    <citation type="submission" date="2020-04" db="EMBL/GenBank/DDBJ databases">
        <title>Genome sequencing of novel species.</title>
        <authorList>
            <person name="Heo J."/>
            <person name="Kim S.-J."/>
            <person name="Kim J.-S."/>
            <person name="Hong S.-B."/>
            <person name="Kwon S.-W."/>
        </authorList>
    </citation>
    <scope>NUCLEOTIDE SEQUENCE [LARGE SCALE GENOMIC DNA]</scope>
    <source>
        <strain evidence="3 4">F39-2</strain>
    </source>
</reference>